<accession>A0A0K9GRB0</accession>
<dbReference type="AlphaFoldDB" id="A0A0K9GRB0"/>
<dbReference type="InterPro" id="IPR038628">
    <property type="entry name" value="XkdM-like_sf"/>
</dbReference>
<dbReference type="OrthoDB" id="1697482at2"/>
<dbReference type="STRING" id="1679170.AC625_06615"/>
<evidence type="ECO:0000313" key="1">
    <source>
        <dbReference type="EMBL" id="KMY49234.1"/>
    </source>
</evidence>
<comment type="caution">
    <text evidence="1">The sequence shown here is derived from an EMBL/GenBank/DDBJ whole genome shotgun (WGS) entry which is preliminary data.</text>
</comment>
<name>A0A0K9GRB0_9BACI</name>
<evidence type="ECO:0008006" key="3">
    <source>
        <dbReference type="Google" id="ProtNLM"/>
    </source>
</evidence>
<dbReference type="EMBL" id="LFZW01000001">
    <property type="protein sequence ID" value="KMY49234.1"/>
    <property type="molecule type" value="Genomic_DNA"/>
</dbReference>
<sequence>MNDKKINLLRLDLQHFSQSMNAKDSVSAALAECFVTIEGNRYNFMQIIDFESNIKKTKTEVPILGKTGKGNKSTGWSGTFSGTAHYNQSIFRNLLYRFKETGEDIYFDIQVTNADPTSSVGRQTVIHKDCNSDGGVLAKFDANGEYLDEPIEGTFDDFEIPEKFSMLAGMQ</sequence>
<dbReference type="Pfam" id="PF09393">
    <property type="entry name" value="DUF2001"/>
    <property type="match status" value="1"/>
</dbReference>
<dbReference type="Gene3D" id="2.30.110.40">
    <property type="entry name" value="Phage tail tube protein"/>
    <property type="match status" value="1"/>
</dbReference>
<keyword evidence="2" id="KW-1185">Reference proteome</keyword>
<gene>
    <name evidence="1" type="ORF">AC625_06615</name>
</gene>
<dbReference type="Proteomes" id="UP000037146">
    <property type="component" value="Unassembled WGS sequence"/>
</dbReference>
<dbReference type="InterPro" id="IPR018989">
    <property type="entry name" value="DUF2001"/>
</dbReference>
<proteinExistence type="predicted"/>
<evidence type="ECO:0000313" key="2">
    <source>
        <dbReference type="Proteomes" id="UP000037146"/>
    </source>
</evidence>
<dbReference type="PATRIC" id="fig|1679170.3.peg.1424"/>
<reference evidence="2" key="1">
    <citation type="submission" date="2015-07" db="EMBL/GenBank/DDBJ databases">
        <title>Genome sequencing project for genomic taxonomy and phylogenomics of Bacillus-like bacteria.</title>
        <authorList>
            <person name="Liu B."/>
            <person name="Wang J."/>
            <person name="Zhu Y."/>
            <person name="Liu G."/>
            <person name="Chen Q."/>
            <person name="Chen Z."/>
            <person name="Lan J."/>
            <person name="Che J."/>
            <person name="Ge C."/>
            <person name="Shi H."/>
            <person name="Pan Z."/>
            <person name="Liu X."/>
        </authorList>
    </citation>
    <scope>NUCLEOTIDE SEQUENCE [LARGE SCALE GENOMIC DNA]</scope>
    <source>
        <strain evidence="2">FJAT-27997</strain>
    </source>
</reference>
<dbReference type="SUPFAM" id="SSF69279">
    <property type="entry name" value="Phage tail proteins"/>
    <property type="match status" value="1"/>
</dbReference>
<organism evidence="1 2">
    <name type="scientific">Peribacillus loiseleuriae</name>
    <dbReference type="NCBI Taxonomy" id="1679170"/>
    <lineage>
        <taxon>Bacteria</taxon>
        <taxon>Bacillati</taxon>
        <taxon>Bacillota</taxon>
        <taxon>Bacilli</taxon>
        <taxon>Bacillales</taxon>
        <taxon>Bacillaceae</taxon>
        <taxon>Peribacillus</taxon>
    </lineage>
</organism>
<dbReference type="RefSeq" id="WP_049680567.1">
    <property type="nucleotide sequence ID" value="NZ_LFZW01000001.1"/>
</dbReference>
<protein>
    <recommendedName>
        <fullName evidence="3">Phage portal protein</fullName>
    </recommendedName>
</protein>